<evidence type="ECO:0000313" key="3">
    <source>
        <dbReference type="Proteomes" id="UP000664632"/>
    </source>
</evidence>
<accession>A0ABS3H0G0</accession>
<dbReference type="PROSITE" id="PS51736">
    <property type="entry name" value="RECOMBINASES_3"/>
    <property type="match status" value="1"/>
</dbReference>
<comment type="caution">
    <text evidence="2">The sequence shown here is derived from an EMBL/GenBank/DDBJ whole genome shotgun (WGS) entry which is preliminary data.</text>
</comment>
<dbReference type="EMBL" id="JAFLWD010000028">
    <property type="protein sequence ID" value="MBO0440992.1"/>
    <property type="molecule type" value="Genomic_DNA"/>
</dbReference>
<keyword evidence="3" id="KW-1185">Reference proteome</keyword>
<organism evidence="2 3">
    <name type="scientific">Candidatus Enterococcus ikei</name>
    <dbReference type="NCBI Taxonomy" id="2815326"/>
    <lineage>
        <taxon>Bacteria</taxon>
        <taxon>Bacillati</taxon>
        <taxon>Bacillota</taxon>
        <taxon>Bacilli</taxon>
        <taxon>Lactobacillales</taxon>
        <taxon>Enterococcaceae</taxon>
        <taxon>Enterococcus</taxon>
    </lineage>
</organism>
<gene>
    <name evidence="2" type="ORF">JZO69_11520</name>
</gene>
<dbReference type="Pfam" id="PF00239">
    <property type="entry name" value="Resolvase"/>
    <property type="match status" value="1"/>
</dbReference>
<reference evidence="2 3" key="1">
    <citation type="submission" date="2021-03" db="EMBL/GenBank/DDBJ databases">
        <title>Enterococcal diversity collection.</title>
        <authorList>
            <person name="Gilmore M.S."/>
            <person name="Schwartzman J."/>
            <person name="Van Tyne D."/>
            <person name="Martin M."/>
            <person name="Earl A.M."/>
            <person name="Manson A.L."/>
            <person name="Straub T."/>
            <person name="Salamzade R."/>
            <person name="Saavedra J."/>
            <person name="Lebreton F."/>
            <person name="Prichula J."/>
            <person name="Schaufler K."/>
            <person name="Gaca A."/>
            <person name="Sgardioli B."/>
            <person name="Wagenaar J."/>
            <person name="Strong T."/>
        </authorList>
    </citation>
    <scope>NUCLEOTIDE SEQUENCE [LARGE SCALE GENOMIC DNA]</scope>
    <source>
        <strain evidence="2 3">DIV0869a</strain>
    </source>
</reference>
<evidence type="ECO:0000259" key="1">
    <source>
        <dbReference type="PROSITE" id="PS51736"/>
    </source>
</evidence>
<feature type="domain" description="Resolvase/invertase-type recombinase catalytic" evidence="1">
    <location>
        <begin position="1"/>
        <end position="49"/>
    </location>
</feature>
<protein>
    <submittedName>
        <fullName evidence="2">Recombinase family protein</fullName>
    </submittedName>
</protein>
<dbReference type="InterPro" id="IPR006119">
    <property type="entry name" value="Resolv_N"/>
</dbReference>
<evidence type="ECO:0000313" key="2">
    <source>
        <dbReference type="EMBL" id="MBO0440992.1"/>
    </source>
</evidence>
<dbReference type="Gene3D" id="3.40.50.1390">
    <property type="entry name" value="Resolvase, N-terminal catalytic domain"/>
    <property type="match status" value="1"/>
</dbReference>
<dbReference type="InterPro" id="IPR036162">
    <property type="entry name" value="Resolvase-like_N_sf"/>
</dbReference>
<name>A0ABS3H0G0_9ENTE</name>
<proteinExistence type="predicted"/>
<sequence>MDLQIDAQKKVNVDKIFEEKITGAKKERPELSELLKVIRPGDTINITFL</sequence>
<dbReference type="RefSeq" id="WP_207113019.1">
    <property type="nucleotide sequence ID" value="NZ_JAFLWD010000028.1"/>
</dbReference>
<dbReference type="SUPFAM" id="SSF53041">
    <property type="entry name" value="Resolvase-like"/>
    <property type="match status" value="1"/>
</dbReference>
<dbReference type="Proteomes" id="UP000664632">
    <property type="component" value="Unassembled WGS sequence"/>
</dbReference>